<dbReference type="GO" id="GO:0008270">
    <property type="term" value="F:zinc ion binding"/>
    <property type="evidence" value="ECO:0007669"/>
    <property type="project" value="InterPro"/>
</dbReference>
<proteinExistence type="predicted"/>
<name>A0A0D6ZD34_9BACI</name>
<evidence type="ECO:0000256" key="1">
    <source>
        <dbReference type="ARBA" id="ARBA00022670"/>
    </source>
</evidence>
<keyword evidence="4" id="KW-0862">Zinc</keyword>
<comment type="caution">
    <text evidence="7">The sequence shown here is derived from an EMBL/GenBank/DDBJ whole genome shotgun (WGS) entry which is preliminary data.</text>
</comment>
<dbReference type="GO" id="GO:0004222">
    <property type="term" value="F:metalloendopeptidase activity"/>
    <property type="evidence" value="ECO:0007669"/>
    <property type="project" value="InterPro"/>
</dbReference>
<feature type="signal peptide" evidence="5">
    <location>
        <begin position="1"/>
        <end position="25"/>
    </location>
</feature>
<dbReference type="Gene3D" id="3.40.390.10">
    <property type="entry name" value="Collagenase (Catalytic Domain)"/>
    <property type="match status" value="1"/>
</dbReference>
<protein>
    <recommendedName>
        <fullName evidence="6">Peptidase metallopeptidase domain-containing protein</fullName>
    </recommendedName>
</protein>
<dbReference type="SUPFAM" id="SSF55486">
    <property type="entry name" value="Metalloproteases ('zincins'), catalytic domain"/>
    <property type="match status" value="1"/>
</dbReference>
<dbReference type="InterPro" id="IPR024079">
    <property type="entry name" value="MetalloPept_cat_dom_sf"/>
</dbReference>
<dbReference type="GO" id="GO:0006508">
    <property type="term" value="P:proteolysis"/>
    <property type="evidence" value="ECO:0007669"/>
    <property type="project" value="UniProtKB-KW"/>
</dbReference>
<keyword evidence="1" id="KW-0645">Protease</keyword>
<feature type="domain" description="Peptidase metallopeptidase" evidence="6">
    <location>
        <begin position="27"/>
        <end position="175"/>
    </location>
</feature>
<keyword evidence="8" id="KW-1185">Reference proteome</keyword>
<dbReference type="InterPro" id="IPR001818">
    <property type="entry name" value="Pept_M10_metallopeptidase"/>
</dbReference>
<dbReference type="GO" id="GO:0031012">
    <property type="term" value="C:extracellular matrix"/>
    <property type="evidence" value="ECO:0007669"/>
    <property type="project" value="InterPro"/>
</dbReference>
<keyword evidence="2" id="KW-0479">Metal-binding</keyword>
<dbReference type="Pfam" id="PF00413">
    <property type="entry name" value="Peptidase_M10"/>
    <property type="match status" value="1"/>
</dbReference>
<dbReference type="PATRIC" id="fig|285983.3.peg.2455"/>
<keyword evidence="5" id="KW-0732">Signal</keyword>
<feature type="chain" id="PRO_5002315950" description="Peptidase metallopeptidase domain-containing protein" evidence="5">
    <location>
        <begin position="26"/>
        <end position="175"/>
    </location>
</feature>
<evidence type="ECO:0000259" key="6">
    <source>
        <dbReference type="SMART" id="SM00235"/>
    </source>
</evidence>
<dbReference type="Proteomes" id="UP000032512">
    <property type="component" value="Unassembled WGS sequence"/>
</dbReference>
<evidence type="ECO:0000256" key="2">
    <source>
        <dbReference type="ARBA" id="ARBA00022723"/>
    </source>
</evidence>
<dbReference type="SMART" id="SM00235">
    <property type="entry name" value="ZnMc"/>
    <property type="match status" value="1"/>
</dbReference>
<reference evidence="7 8" key="1">
    <citation type="submission" date="2015-01" db="EMBL/GenBank/DDBJ databases">
        <title>Draft genome sequences of the supercritical CO2 tolerant bacteria Bacillus subterraneus MITOT1 and Bacillus cereus MIT0214.</title>
        <authorList>
            <person name="Peet K.C."/>
            <person name="Thompson J.R."/>
        </authorList>
    </citation>
    <scope>NUCLEOTIDE SEQUENCE [LARGE SCALE GENOMIC DNA]</scope>
    <source>
        <strain evidence="7 8">MITOT1</strain>
    </source>
</reference>
<dbReference type="EMBL" id="JXIQ01000018">
    <property type="protein sequence ID" value="KIY23447.1"/>
    <property type="molecule type" value="Genomic_DNA"/>
</dbReference>
<dbReference type="AlphaFoldDB" id="A0A0D6ZD34"/>
<evidence type="ECO:0000313" key="8">
    <source>
        <dbReference type="Proteomes" id="UP000032512"/>
    </source>
</evidence>
<gene>
    <name evidence="7" type="ORF">UB32_03030</name>
</gene>
<evidence type="ECO:0000256" key="4">
    <source>
        <dbReference type="ARBA" id="ARBA00022833"/>
    </source>
</evidence>
<accession>A0A0D6ZD34</accession>
<evidence type="ECO:0000313" key="7">
    <source>
        <dbReference type="EMBL" id="KIY23447.1"/>
    </source>
</evidence>
<dbReference type="InterPro" id="IPR021190">
    <property type="entry name" value="Pept_M10A"/>
</dbReference>
<evidence type="ECO:0000256" key="5">
    <source>
        <dbReference type="SAM" id="SignalP"/>
    </source>
</evidence>
<keyword evidence="3" id="KW-0378">Hydrolase</keyword>
<organism evidence="7 8">
    <name type="scientific">Mesobacillus subterraneus</name>
    <dbReference type="NCBI Taxonomy" id="285983"/>
    <lineage>
        <taxon>Bacteria</taxon>
        <taxon>Bacillati</taxon>
        <taxon>Bacillota</taxon>
        <taxon>Bacilli</taxon>
        <taxon>Bacillales</taxon>
        <taxon>Bacillaceae</taxon>
        <taxon>Mesobacillus</taxon>
    </lineage>
</organism>
<dbReference type="PRINTS" id="PR00138">
    <property type="entry name" value="MATRIXIN"/>
</dbReference>
<dbReference type="InterPro" id="IPR006026">
    <property type="entry name" value="Peptidase_Metallo"/>
</dbReference>
<dbReference type="RefSeq" id="WP_044391102.1">
    <property type="nucleotide sequence ID" value="NZ_JXIQ01000018.1"/>
</dbReference>
<evidence type="ECO:0000256" key="3">
    <source>
        <dbReference type="ARBA" id="ARBA00022801"/>
    </source>
</evidence>
<sequence length="175" mass="20174">MKKKVILPLLSIVMFLFVSGSNAYAYLFNTAPKIYYPTDAYYWVDPDFKNFQSGYKWTEVDQSVNKWDALPEIQFTTRVSSTSNADVYIEWANAYSGDTYGRYVSGSNGHIIIYKAWFELTETQERETIVHEVGHALGLAHTQKENDSIAVMRQYNFNNKDYPLSDDKAGIARLY</sequence>